<dbReference type="GO" id="GO:0008661">
    <property type="term" value="F:1-deoxy-D-xylulose-5-phosphate synthase activity"/>
    <property type="evidence" value="ECO:0007669"/>
    <property type="project" value="UniProtKB-UniRule"/>
</dbReference>
<dbReference type="NCBIfam" id="NF003933">
    <property type="entry name" value="PRK05444.2-2"/>
    <property type="match status" value="1"/>
</dbReference>
<evidence type="ECO:0000256" key="8">
    <source>
        <dbReference type="ARBA" id="ARBA00023052"/>
    </source>
</evidence>
<comment type="catalytic activity">
    <reaction evidence="10">
        <text>D-glyceraldehyde 3-phosphate + pyruvate + H(+) = 1-deoxy-D-xylulose 5-phosphate + CO2</text>
        <dbReference type="Rhea" id="RHEA:12605"/>
        <dbReference type="ChEBI" id="CHEBI:15361"/>
        <dbReference type="ChEBI" id="CHEBI:15378"/>
        <dbReference type="ChEBI" id="CHEBI:16526"/>
        <dbReference type="ChEBI" id="CHEBI:57792"/>
        <dbReference type="ChEBI" id="CHEBI:59776"/>
        <dbReference type="EC" id="2.2.1.7"/>
    </reaction>
</comment>
<dbReference type="InterPro" id="IPR029061">
    <property type="entry name" value="THDP-binding"/>
</dbReference>
<keyword evidence="4 10" id="KW-0808">Transferase</keyword>
<gene>
    <name evidence="10 12" type="primary">dxs</name>
    <name evidence="12" type="ORF">NO1_0924</name>
</gene>
<dbReference type="InterPro" id="IPR033248">
    <property type="entry name" value="Transketolase_C"/>
</dbReference>
<protein>
    <recommendedName>
        <fullName evidence="10">1-deoxy-D-xylulose-5-phosphate synthase</fullName>
        <ecNumber evidence="10">2.2.1.7</ecNumber>
    </recommendedName>
    <alternativeName>
        <fullName evidence="10">1-deoxyxylulose-5-phosphate synthase</fullName>
        <shortName evidence="10">DXP synthase</shortName>
        <shortName evidence="10">DXPS</shortName>
    </alternativeName>
</protein>
<evidence type="ECO:0000256" key="4">
    <source>
        <dbReference type="ARBA" id="ARBA00022679"/>
    </source>
</evidence>
<feature type="binding site" evidence="10">
    <location>
        <position position="368"/>
    </location>
    <ligand>
        <name>thiamine diphosphate</name>
        <dbReference type="ChEBI" id="CHEBI:58937"/>
    </ligand>
</feature>
<dbReference type="Proteomes" id="UP000269352">
    <property type="component" value="Unassembled WGS sequence"/>
</dbReference>
<feature type="binding site" evidence="10">
    <location>
        <position position="71"/>
    </location>
    <ligand>
        <name>thiamine diphosphate</name>
        <dbReference type="ChEBI" id="CHEBI:58937"/>
    </ligand>
</feature>
<proteinExistence type="inferred from homology"/>
<dbReference type="UniPathway" id="UPA00064">
    <property type="reaction ID" value="UER00091"/>
</dbReference>
<evidence type="ECO:0000256" key="3">
    <source>
        <dbReference type="ARBA" id="ARBA00011738"/>
    </source>
</evidence>
<evidence type="ECO:0000256" key="10">
    <source>
        <dbReference type="HAMAP-Rule" id="MF_00315"/>
    </source>
</evidence>
<dbReference type="GO" id="GO:0030976">
    <property type="term" value="F:thiamine pyrophosphate binding"/>
    <property type="evidence" value="ECO:0007669"/>
    <property type="project" value="UniProtKB-UniRule"/>
</dbReference>
<feature type="binding site" evidence="10">
    <location>
        <position position="171"/>
    </location>
    <ligand>
        <name>thiamine diphosphate</name>
        <dbReference type="ChEBI" id="CHEBI:58937"/>
    </ligand>
</feature>
<feature type="domain" description="Transketolase-like pyrimidine-binding" evidence="11">
    <location>
        <begin position="317"/>
        <end position="480"/>
    </location>
</feature>
<dbReference type="EC" id="2.2.1.7" evidence="10"/>
<dbReference type="GO" id="GO:0000287">
    <property type="term" value="F:magnesium ion binding"/>
    <property type="evidence" value="ECO:0007669"/>
    <property type="project" value="UniProtKB-UniRule"/>
</dbReference>
<evidence type="ECO:0000256" key="6">
    <source>
        <dbReference type="ARBA" id="ARBA00022842"/>
    </source>
</evidence>
<feature type="binding site" evidence="10">
    <location>
        <begin position="144"/>
        <end position="145"/>
    </location>
    <ligand>
        <name>thiamine diphosphate</name>
        <dbReference type="ChEBI" id="CHEBI:58937"/>
    </ligand>
</feature>
<evidence type="ECO:0000313" key="12">
    <source>
        <dbReference type="EMBL" id="GBR73574.1"/>
    </source>
</evidence>
<dbReference type="Pfam" id="PF13292">
    <property type="entry name" value="DXP_synthase_N"/>
    <property type="match status" value="1"/>
</dbReference>
<feature type="binding site" evidence="10">
    <location>
        <position position="289"/>
    </location>
    <ligand>
        <name>thiamine diphosphate</name>
        <dbReference type="ChEBI" id="CHEBI:58937"/>
    </ligand>
</feature>
<keyword evidence="6 10" id="KW-0460">Magnesium</keyword>
<evidence type="ECO:0000313" key="13">
    <source>
        <dbReference type="Proteomes" id="UP000269352"/>
    </source>
</evidence>
<dbReference type="InterPro" id="IPR020826">
    <property type="entry name" value="Transketolase_BS"/>
</dbReference>
<feature type="binding site" evidence="10">
    <location>
        <begin position="112"/>
        <end position="114"/>
    </location>
    <ligand>
        <name>thiamine diphosphate</name>
        <dbReference type="ChEBI" id="CHEBI:58937"/>
    </ligand>
</feature>
<dbReference type="InterPro" id="IPR005475">
    <property type="entry name" value="Transketolase-like_Pyr-bd"/>
</dbReference>
<dbReference type="InterPro" id="IPR005477">
    <property type="entry name" value="Dxylulose-5-P_synthase"/>
</dbReference>
<dbReference type="PROSITE" id="PS00801">
    <property type="entry name" value="TRANSKETOLASE_1"/>
    <property type="match status" value="1"/>
</dbReference>
<comment type="caution">
    <text evidence="12">The sequence shown here is derived from an EMBL/GenBank/DDBJ whole genome shotgun (WGS) entry which is preliminary data.</text>
</comment>
<dbReference type="SMART" id="SM00861">
    <property type="entry name" value="Transket_pyr"/>
    <property type="match status" value="1"/>
</dbReference>
<keyword evidence="7 10" id="KW-0784">Thiamine biosynthesis</keyword>
<comment type="subunit">
    <text evidence="3 10">Homodimer.</text>
</comment>
<reference evidence="12 13" key="1">
    <citation type="journal article" date="2019" name="ISME J.">
        <title>Genome analyses of uncultured TG2/ZB3 bacteria in 'Margulisbacteria' specifically attached to ectosymbiotic spirochetes of protists in the termite gut.</title>
        <authorList>
            <person name="Utami Y.D."/>
            <person name="Kuwahara H."/>
            <person name="Igai K."/>
            <person name="Murakami T."/>
            <person name="Sugaya K."/>
            <person name="Morikawa T."/>
            <person name="Nagura Y."/>
            <person name="Yuki M."/>
            <person name="Deevong P."/>
            <person name="Inoue T."/>
            <person name="Kihara K."/>
            <person name="Lo N."/>
            <person name="Yamada A."/>
            <person name="Ohkuma M."/>
            <person name="Hongoh Y."/>
        </authorList>
    </citation>
    <scope>NUCLEOTIDE SEQUENCE [LARGE SCALE GENOMIC DNA]</scope>
    <source>
        <strain evidence="12">NkOx7-01</strain>
    </source>
</reference>
<dbReference type="HAMAP" id="MF_00315">
    <property type="entry name" value="DXP_synth"/>
    <property type="match status" value="1"/>
</dbReference>
<feature type="binding site" evidence="10">
    <location>
        <position position="143"/>
    </location>
    <ligand>
        <name>Mg(2+)</name>
        <dbReference type="ChEBI" id="CHEBI:18420"/>
    </ligand>
</feature>
<dbReference type="GO" id="GO:0009228">
    <property type="term" value="P:thiamine biosynthetic process"/>
    <property type="evidence" value="ECO:0007669"/>
    <property type="project" value="UniProtKB-UniRule"/>
</dbReference>
<comment type="cofactor">
    <cofactor evidence="10">
        <name>Mg(2+)</name>
        <dbReference type="ChEBI" id="CHEBI:18420"/>
    </cofactor>
    <text evidence="10">Binds 1 Mg(2+) ion per subunit.</text>
</comment>
<keyword evidence="5 10" id="KW-0479">Metal-binding</keyword>
<dbReference type="GO" id="GO:0016114">
    <property type="term" value="P:terpenoid biosynthetic process"/>
    <property type="evidence" value="ECO:0007669"/>
    <property type="project" value="UniProtKB-UniRule"/>
</dbReference>
<dbReference type="CDD" id="cd07033">
    <property type="entry name" value="TPP_PYR_DXS_TK_like"/>
    <property type="match status" value="1"/>
</dbReference>
<evidence type="ECO:0000256" key="1">
    <source>
        <dbReference type="ARBA" id="ARBA00004980"/>
    </source>
</evidence>
<keyword evidence="9 10" id="KW-0414">Isoprene biosynthesis</keyword>
<dbReference type="PROSITE" id="PS00802">
    <property type="entry name" value="TRANSKETOLASE_2"/>
    <property type="match status" value="1"/>
</dbReference>
<dbReference type="GO" id="GO:0019288">
    <property type="term" value="P:isopentenyl diphosphate biosynthetic process, methylerythritol 4-phosphate pathway"/>
    <property type="evidence" value="ECO:0007669"/>
    <property type="project" value="TreeGrafter"/>
</dbReference>
<dbReference type="PANTHER" id="PTHR43322">
    <property type="entry name" value="1-D-DEOXYXYLULOSE 5-PHOSPHATE SYNTHASE-RELATED"/>
    <property type="match status" value="1"/>
</dbReference>
<feature type="binding site" evidence="10">
    <location>
        <position position="171"/>
    </location>
    <ligand>
        <name>Mg(2+)</name>
        <dbReference type="ChEBI" id="CHEBI:18420"/>
    </ligand>
</feature>
<dbReference type="GO" id="GO:0005829">
    <property type="term" value="C:cytosol"/>
    <property type="evidence" value="ECO:0007669"/>
    <property type="project" value="TreeGrafter"/>
</dbReference>
<dbReference type="Gene3D" id="3.40.50.920">
    <property type="match status" value="1"/>
</dbReference>
<evidence type="ECO:0000256" key="9">
    <source>
        <dbReference type="ARBA" id="ARBA00023229"/>
    </source>
</evidence>
<dbReference type="AlphaFoldDB" id="A0A388TB49"/>
<dbReference type="NCBIfam" id="TIGR00204">
    <property type="entry name" value="dxs"/>
    <property type="match status" value="1"/>
</dbReference>
<dbReference type="CDD" id="cd02007">
    <property type="entry name" value="TPP_DXS"/>
    <property type="match status" value="1"/>
</dbReference>
<comment type="cofactor">
    <cofactor evidence="10">
        <name>thiamine diphosphate</name>
        <dbReference type="ChEBI" id="CHEBI:58937"/>
    </cofactor>
    <text evidence="10">Binds 1 thiamine pyrophosphate per subunit.</text>
</comment>
<name>A0A388TB49_TERA1</name>
<dbReference type="Pfam" id="PF02780">
    <property type="entry name" value="Transketolase_C"/>
    <property type="match status" value="1"/>
</dbReference>
<dbReference type="FunFam" id="3.40.50.970:FF:000005">
    <property type="entry name" value="1-deoxy-D-xylulose-5-phosphate synthase"/>
    <property type="match status" value="1"/>
</dbReference>
<evidence type="ECO:0000256" key="7">
    <source>
        <dbReference type="ARBA" id="ARBA00022977"/>
    </source>
</evidence>
<comment type="pathway">
    <text evidence="1 10">Metabolic intermediate biosynthesis; 1-deoxy-D-xylulose 5-phosphate biosynthesis; 1-deoxy-D-xylulose 5-phosphate from D-glyceraldehyde 3-phosphate and pyruvate: step 1/1.</text>
</comment>
<dbReference type="Gene3D" id="3.40.50.970">
    <property type="match status" value="2"/>
</dbReference>
<accession>A0A388TB49</accession>
<sequence>MLERYSDPRDLKKYSLHELKQLAGDIRQKILQTVSANGGHLASSLGAVELTIALHAVLDTPQDKLIWDVGHQAYAHKILTGRLAKISTLRQYNGVSGFPKREESIYDTLTVGHASTSVSAAVGIARARDIQKENFAVVSVVGDGSFSGGLIFEALNNAQNLRKFVIILNDNGMSIGKPVGTLAKMITKLRLSNIYRGLKKQTEFMLGLLPAIGRPLRLAVDKLINRTGGIIIRELAKRQKAGFFQDLGFTYFGPLDGHNISLLAAALKYAKDFDRPVLLHVLTKKGKGYTPAEKEPSRFHGVSGFALETGDLRQGERSYTGVFGEELLKQAAGDKKICAVTAAMAEGTGLSAFAEKYPKRFFDVGIAEEHAVTFSAGLAAGGLKPVTAIYSTFLQRAYDQIIHDAALQKLPLFLAVDRAGLVGADGPTHHGVFDLSFLRTVPGLILAAPKDANELKDLIKFGLSCSRLFALRYPRGKALFWDAERDARDVELGKGEIVYGQADAEIAVWAIGAMVAQSVKAAKQTGRNICVVNARFAAPLDKELLQTTTKKAKKLCTVEENSRRGGFGAAVAEALTELKISVPHIICGVPDNFVGQGAVEQLYQDCGLDVETLAKLFDA</sequence>
<evidence type="ECO:0000259" key="11">
    <source>
        <dbReference type="SMART" id="SM00861"/>
    </source>
</evidence>
<evidence type="ECO:0000256" key="5">
    <source>
        <dbReference type="ARBA" id="ARBA00022723"/>
    </source>
</evidence>
<keyword evidence="8 10" id="KW-0786">Thiamine pyrophosphate</keyword>
<organism evidence="12 13">
    <name type="scientific">Termititenax aidoneus</name>
    <dbReference type="NCBI Taxonomy" id="2218524"/>
    <lineage>
        <taxon>Bacteria</taxon>
        <taxon>Bacillati</taxon>
        <taxon>Candidatus Margulisiibacteriota</taxon>
        <taxon>Candidatus Termititenacia</taxon>
        <taxon>Candidatus Termititenacales</taxon>
        <taxon>Candidatus Termititenacaceae</taxon>
        <taxon>Candidatus Termititenax</taxon>
    </lineage>
</organism>
<dbReference type="PANTHER" id="PTHR43322:SF5">
    <property type="entry name" value="1-DEOXY-D-XYLULOSE-5-PHOSPHATE SYNTHASE, CHLOROPLASTIC"/>
    <property type="match status" value="1"/>
</dbReference>
<comment type="similarity">
    <text evidence="2 10">Belongs to the transketolase family. DXPS subfamily.</text>
</comment>
<dbReference type="InterPro" id="IPR049557">
    <property type="entry name" value="Transketolase_CS"/>
</dbReference>
<dbReference type="SUPFAM" id="SSF52518">
    <property type="entry name" value="Thiamin diphosphate-binding fold (THDP-binding)"/>
    <property type="match status" value="2"/>
</dbReference>
<keyword evidence="13" id="KW-1185">Reference proteome</keyword>
<dbReference type="SUPFAM" id="SSF52922">
    <property type="entry name" value="TK C-terminal domain-like"/>
    <property type="match status" value="1"/>
</dbReference>
<dbReference type="InterPro" id="IPR009014">
    <property type="entry name" value="Transketo_C/PFOR_II"/>
</dbReference>
<dbReference type="Pfam" id="PF02779">
    <property type="entry name" value="Transket_pyr"/>
    <property type="match status" value="1"/>
</dbReference>
<dbReference type="EMBL" id="BGZN01000013">
    <property type="protein sequence ID" value="GBR73574.1"/>
    <property type="molecule type" value="Genomic_DNA"/>
</dbReference>
<comment type="function">
    <text evidence="10">Catalyzes the acyloin condensation reaction between C atoms 2 and 3 of pyruvate and glyceraldehyde 3-phosphate to yield 1-deoxy-D-xylulose-5-phosphate (DXP).</text>
</comment>
<evidence type="ECO:0000256" key="2">
    <source>
        <dbReference type="ARBA" id="ARBA00011081"/>
    </source>
</evidence>